<reference evidence="3 4" key="1">
    <citation type="submission" date="2019-06" db="EMBL/GenBank/DDBJ databases">
        <title>Sorghum-associated microbial communities from plants grown in Nebraska, USA.</title>
        <authorList>
            <person name="Schachtman D."/>
        </authorList>
    </citation>
    <scope>NUCLEOTIDE SEQUENCE [LARGE SCALE GENOMIC DNA]</scope>
    <source>
        <strain evidence="3 4">110</strain>
    </source>
</reference>
<feature type="transmembrane region" description="Helical" evidence="1">
    <location>
        <begin position="230"/>
        <end position="248"/>
    </location>
</feature>
<feature type="transmembrane region" description="Helical" evidence="1">
    <location>
        <begin position="328"/>
        <end position="349"/>
    </location>
</feature>
<feature type="transmembrane region" description="Helical" evidence="1">
    <location>
        <begin position="12"/>
        <end position="32"/>
    </location>
</feature>
<feature type="transmembrane region" description="Helical" evidence="1">
    <location>
        <begin position="52"/>
        <end position="74"/>
    </location>
</feature>
<feature type="transmembrane region" description="Helical" evidence="1">
    <location>
        <begin position="254"/>
        <end position="275"/>
    </location>
</feature>
<evidence type="ECO:0000256" key="1">
    <source>
        <dbReference type="SAM" id="Phobius"/>
    </source>
</evidence>
<accession>A0A543E9S3</accession>
<dbReference type="InterPro" id="IPR050879">
    <property type="entry name" value="Acyltransferase_3"/>
</dbReference>
<dbReference type="Proteomes" id="UP000316437">
    <property type="component" value="Unassembled WGS sequence"/>
</dbReference>
<name>A0A543E9S3_9FLAO</name>
<feature type="transmembrane region" description="Helical" evidence="1">
    <location>
        <begin position="182"/>
        <end position="200"/>
    </location>
</feature>
<feature type="transmembrane region" description="Helical" evidence="1">
    <location>
        <begin position="156"/>
        <end position="177"/>
    </location>
</feature>
<dbReference type="GO" id="GO:0016747">
    <property type="term" value="F:acyltransferase activity, transferring groups other than amino-acyl groups"/>
    <property type="evidence" value="ECO:0007669"/>
    <property type="project" value="InterPro"/>
</dbReference>
<dbReference type="EMBL" id="VFPD01000003">
    <property type="protein sequence ID" value="TQM18342.1"/>
    <property type="molecule type" value="Genomic_DNA"/>
</dbReference>
<comment type="caution">
    <text evidence="3">The sequence shown here is derived from an EMBL/GenBank/DDBJ whole genome shotgun (WGS) entry which is preliminary data.</text>
</comment>
<feature type="domain" description="Acyltransferase 3" evidence="2">
    <location>
        <begin position="7"/>
        <end position="346"/>
    </location>
</feature>
<dbReference type="PANTHER" id="PTHR23028">
    <property type="entry name" value="ACETYLTRANSFERASE"/>
    <property type="match status" value="1"/>
</dbReference>
<dbReference type="RefSeq" id="WP_142018696.1">
    <property type="nucleotide sequence ID" value="NZ_VFPD01000003.1"/>
</dbReference>
<dbReference type="Pfam" id="PF01757">
    <property type="entry name" value="Acyl_transf_3"/>
    <property type="match status" value="1"/>
</dbReference>
<feature type="transmembrane region" description="Helical" evidence="1">
    <location>
        <begin position="206"/>
        <end position="223"/>
    </location>
</feature>
<protein>
    <submittedName>
        <fullName evidence="3">Peptidoglycan/LPS O-acetylase OafA/YrhL</fullName>
    </submittedName>
</protein>
<keyword evidence="4" id="KW-1185">Reference proteome</keyword>
<gene>
    <name evidence="3" type="ORF">FB551_4123</name>
</gene>
<evidence type="ECO:0000313" key="3">
    <source>
        <dbReference type="EMBL" id="TQM18342.1"/>
    </source>
</evidence>
<sequence>MVKMRFDFLDGIRGLAALWVVLFHSMLFNGYATEKIKWSENIFLNILQKPLSIGHIAVAIFIVLSGFCLAIPIVNNDLNLKGGFKRYISRRAKRLIPPYYIALLLSGLLIFLFPILQEPHNTAWDNKLPVTIGSVVSHIGLFHNLNNSWIYKINGAHWSIATEWQIYWFFPLILFFWKKYNLLVSFSVITILALILYKIVPFAAPQFLILFFMGVVCCYYAFRSKSFNKINLPLSSVLLCAFFAFLIFRKTSPLIANVTLGLFFSYFLYSCFVYKKTHNKTLFLLESKPMEFLGKISYSLYLIHGPFLALANLILLNNFDLTNDVRQIILFAFVIVFILPVSALFYHLVERRFLNN</sequence>
<organism evidence="3 4">
    <name type="scientific">Chryseobacterium aquifrigidense</name>
    <dbReference type="NCBI Taxonomy" id="558021"/>
    <lineage>
        <taxon>Bacteria</taxon>
        <taxon>Pseudomonadati</taxon>
        <taxon>Bacteroidota</taxon>
        <taxon>Flavobacteriia</taxon>
        <taxon>Flavobacteriales</taxon>
        <taxon>Weeksellaceae</taxon>
        <taxon>Chryseobacterium group</taxon>
        <taxon>Chryseobacterium</taxon>
    </lineage>
</organism>
<feature type="transmembrane region" description="Helical" evidence="1">
    <location>
        <begin position="296"/>
        <end position="316"/>
    </location>
</feature>
<feature type="transmembrane region" description="Helical" evidence="1">
    <location>
        <begin position="95"/>
        <end position="116"/>
    </location>
</feature>
<evidence type="ECO:0000313" key="4">
    <source>
        <dbReference type="Proteomes" id="UP000316437"/>
    </source>
</evidence>
<dbReference type="AlphaFoldDB" id="A0A543E9S3"/>
<evidence type="ECO:0000259" key="2">
    <source>
        <dbReference type="Pfam" id="PF01757"/>
    </source>
</evidence>
<dbReference type="InterPro" id="IPR002656">
    <property type="entry name" value="Acyl_transf_3_dom"/>
</dbReference>
<keyword evidence="1" id="KW-0472">Membrane</keyword>
<proteinExistence type="predicted"/>
<keyword evidence="1" id="KW-0812">Transmembrane</keyword>
<keyword evidence="1" id="KW-1133">Transmembrane helix</keyword>